<dbReference type="GO" id="GO:0003964">
    <property type="term" value="F:RNA-directed DNA polymerase activity"/>
    <property type="evidence" value="ECO:0007669"/>
    <property type="project" value="UniProtKB-KW"/>
</dbReference>
<comment type="caution">
    <text evidence="18">The sequence shown here is derived from an EMBL/GenBank/DDBJ whole genome shotgun (WGS) entry which is preliminary data.</text>
</comment>
<keyword evidence="15" id="KW-0233">DNA recombination</keyword>
<keyword evidence="2" id="KW-0645">Protease</keyword>
<dbReference type="InterPro" id="IPR050951">
    <property type="entry name" value="Retrovirus_Pol_polyprotein"/>
</dbReference>
<dbReference type="GO" id="GO:0003677">
    <property type="term" value="F:DNA binding"/>
    <property type="evidence" value="ECO:0007669"/>
    <property type="project" value="UniProtKB-KW"/>
</dbReference>
<keyword evidence="6" id="KW-0479">Metal-binding</keyword>
<evidence type="ECO:0000256" key="4">
    <source>
        <dbReference type="ARBA" id="ARBA00022695"/>
    </source>
</evidence>
<keyword evidence="8" id="KW-0255">Endonuclease</keyword>
<evidence type="ECO:0000256" key="5">
    <source>
        <dbReference type="ARBA" id="ARBA00022722"/>
    </source>
</evidence>
<dbReference type="GO" id="GO:0003887">
    <property type="term" value="F:DNA-directed DNA polymerase activity"/>
    <property type="evidence" value="ECO:0007669"/>
    <property type="project" value="UniProtKB-KW"/>
</dbReference>
<evidence type="ECO:0000256" key="14">
    <source>
        <dbReference type="ARBA" id="ARBA00023125"/>
    </source>
</evidence>
<dbReference type="FunFam" id="1.10.340.70:FF:000001">
    <property type="entry name" value="Retrovirus-related Pol polyprotein from transposon gypsy-like Protein"/>
    <property type="match status" value="1"/>
</dbReference>
<dbReference type="InterPro" id="IPR036397">
    <property type="entry name" value="RNaseH_sf"/>
</dbReference>
<dbReference type="SUPFAM" id="SSF56672">
    <property type="entry name" value="DNA/RNA polymerases"/>
    <property type="match status" value="1"/>
</dbReference>
<evidence type="ECO:0000256" key="11">
    <source>
        <dbReference type="ARBA" id="ARBA00022908"/>
    </source>
</evidence>
<evidence type="ECO:0000256" key="16">
    <source>
        <dbReference type="SAM" id="MobiDB-lite"/>
    </source>
</evidence>
<organism evidence="18 19">
    <name type="scientific">Helianthus annuus</name>
    <name type="common">Common sunflower</name>
    <dbReference type="NCBI Taxonomy" id="4232"/>
    <lineage>
        <taxon>Eukaryota</taxon>
        <taxon>Viridiplantae</taxon>
        <taxon>Streptophyta</taxon>
        <taxon>Embryophyta</taxon>
        <taxon>Tracheophyta</taxon>
        <taxon>Spermatophyta</taxon>
        <taxon>Magnoliopsida</taxon>
        <taxon>eudicotyledons</taxon>
        <taxon>Gunneridae</taxon>
        <taxon>Pentapetalae</taxon>
        <taxon>asterids</taxon>
        <taxon>campanulids</taxon>
        <taxon>Asterales</taxon>
        <taxon>Asteraceae</taxon>
        <taxon>Asteroideae</taxon>
        <taxon>Heliantheae alliance</taxon>
        <taxon>Heliantheae</taxon>
        <taxon>Helianthus</taxon>
    </lineage>
</organism>
<feature type="region of interest" description="Disordered" evidence="16">
    <location>
        <begin position="228"/>
        <end position="267"/>
    </location>
</feature>
<evidence type="ECO:0000256" key="6">
    <source>
        <dbReference type="ARBA" id="ARBA00022723"/>
    </source>
</evidence>
<accession>A0A9K3DNF8</accession>
<protein>
    <recommendedName>
        <fullName evidence="1">RNA-directed DNA polymerase</fullName>
        <ecNumber evidence="1">2.7.7.49</ecNumber>
    </recommendedName>
</protein>
<dbReference type="CDD" id="cd00303">
    <property type="entry name" value="retropepsin_like"/>
    <property type="match status" value="1"/>
</dbReference>
<dbReference type="Pfam" id="PF17917">
    <property type="entry name" value="RT_RNaseH"/>
    <property type="match status" value="1"/>
</dbReference>
<reference evidence="18" key="2">
    <citation type="submission" date="2020-06" db="EMBL/GenBank/DDBJ databases">
        <title>Helianthus annuus Genome sequencing and assembly Release 2.</title>
        <authorList>
            <person name="Gouzy J."/>
            <person name="Langlade N."/>
            <person name="Munos S."/>
        </authorList>
    </citation>
    <scope>NUCLEOTIDE SEQUENCE</scope>
    <source>
        <tissue evidence="18">Leaves</tissue>
    </source>
</reference>
<dbReference type="InterPro" id="IPR016197">
    <property type="entry name" value="Chromo-like_dom_sf"/>
</dbReference>
<evidence type="ECO:0000256" key="8">
    <source>
        <dbReference type="ARBA" id="ARBA00022759"/>
    </source>
</evidence>
<keyword evidence="13" id="KW-0239">DNA-directed DNA polymerase</keyword>
<dbReference type="GO" id="GO:0006508">
    <property type="term" value="P:proteolysis"/>
    <property type="evidence" value="ECO:0007669"/>
    <property type="project" value="UniProtKB-KW"/>
</dbReference>
<dbReference type="SUPFAM" id="SSF54160">
    <property type="entry name" value="Chromo domain-like"/>
    <property type="match status" value="1"/>
</dbReference>
<evidence type="ECO:0000256" key="9">
    <source>
        <dbReference type="ARBA" id="ARBA00022801"/>
    </source>
</evidence>
<evidence type="ECO:0000256" key="12">
    <source>
        <dbReference type="ARBA" id="ARBA00022918"/>
    </source>
</evidence>
<dbReference type="EC" id="2.7.7.49" evidence="1"/>
<dbReference type="InterPro" id="IPR021109">
    <property type="entry name" value="Peptidase_aspartic_dom_sf"/>
</dbReference>
<dbReference type="InterPro" id="IPR043128">
    <property type="entry name" value="Rev_trsase/Diguanyl_cyclase"/>
</dbReference>
<evidence type="ECO:0000313" key="18">
    <source>
        <dbReference type="EMBL" id="KAF5757863.1"/>
    </source>
</evidence>
<dbReference type="InterPro" id="IPR012337">
    <property type="entry name" value="RNaseH-like_sf"/>
</dbReference>
<dbReference type="InterPro" id="IPR043502">
    <property type="entry name" value="DNA/RNA_pol_sf"/>
</dbReference>
<gene>
    <name evidence="18" type="ORF">HanXRQr2_Chr16g0722771</name>
</gene>
<dbReference type="InterPro" id="IPR041588">
    <property type="entry name" value="Integrase_H2C2"/>
</dbReference>
<keyword evidence="10" id="KW-0460">Magnesium</keyword>
<keyword evidence="5" id="KW-0540">Nuclease</keyword>
<keyword evidence="12" id="KW-0695">RNA-directed DNA polymerase</keyword>
<evidence type="ECO:0000256" key="3">
    <source>
        <dbReference type="ARBA" id="ARBA00022679"/>
    </source>
</evidence>
<dbReference type="GO" id="GO:0046872">
    <property type="term" value="F:metal ion binding"/>
    <property type="evidence" value="ECO:0007669"/>
    <property type="project" value="UniProtKB-KW"/>
</dbReference>
<dbReference type="GO" id="GO:0006310">
    <property type="term" value="P:DNA recombination"/>
    <property type="evidence" value="ECO:0007669"/>
    <property type="project" value="UniProtKB-KW"/>
</dbReference>
<dbReference type="Pfam" id="PF00078">
    <property type="entry name" value="RVT_1"/>
    <property type="match status" value="1"/>
</dbReference>
<dbReference type="SUPFAM" id="SSF53098">
    <property type="entry name" value="Ribonuclease H-like"/>
    <property type="match status" value="1"/>
</dbReference>
<evidence type="ECO:0000256" key="7">
    <source>
        <dbReference type="ARBA" id="ARBA00022750"/>
    </source>
</evidence>
<dbReference type="EMBL" id="MNCJ02000331">
    <property type="protein sequence ID" value="KAF5757863.1"/>
    <property type="molecule type" value="Genomic_DNA"/>
</dbReference>
<evidence type="ECO:0000256" key="10">
    <source>
        <dbReference type="ARBA" id="ARBA00022842"/>
    </source>
</evidence>
<dbReference type="InterPro" id="IPR041373">
    <property type="entry name" value="RT_RNaseH"/>
</dbReference>
<evidence type="ECO:0000256" key="15">
    <source>
        <dbReference type="ARBA" id="ARBA00023172"/>
    </source>
</evidence>
<dbReference type="Pfam" id="PF03732">
    <property type="entry name" value="Retrotrans_gag"/>
    <property type="match status" value="1"/>
</dbReference>
<dbReference type="Gene3D" id="3.10.10.10">
    <property type="entry name" value="HIV Type 1 Reverse Transcriptase, subunit A, domain 1"/>
    <property type="match status" value="1"/>
</dbReference>
<keyword evidence="9 18" id="KW-0378">Hydrolase</keyword>
<name>A0A9K3DNF8_HELAN</name>
<dbReference type="Gene3D" id="1.10.340.70">
    <property type="match status" value="1"/>
</dbReference>
<dbReference type="CDD" id="cd01647">
    <property type="entry name" value="RT_LTR"/>
    <property type="match status" value="1"/>
</dbReference>
<dbReference type="PANTHER" id="PTHR37984">
    <property type="entry name" value="PROTEIN CBG26694"/>
    <property type="match status" value="1"/>
</dbReference>
<keyword evidence="7" id="KW-0064">Aspartyl protease</keyword>
<evidence type="ECO:0000256" key="2">
    <source>
        <dbReference type="ARBA" id="ARBA00022670"/>
    </source>
</evidence>
<dbReference type="FunFam" id="3.10.10.10:FF:000007">
    <property type="entry name" value="Retrovirus-related Pol polyprotein from transposon 17.6-like Protein"/>
    <property type="match status" value="1"/>
</dbReference>
<dbReference type="CDD" id="cd09274">
    <property type="entry name" value="RNase_HI_RT_Ty3"/>
    <property type="match status" value="1"/>
</dbReference>
<keyword evidence="4 18" id="KW-0548">Nucleotidyltransferase</keyword>
<dbReference type="Pfam" id="PF08284">
    <property type="entry name" value="RVP_2"/>
    <property type="match status" value="1"/>
</dbReference>
<keyword evidence="11" id="KW-0229">DNA integration</keyword>
<keyword evidence="14" id="KW-0238">DNA-binding</keyword>
<dbReference type="InterPro" id="IPR005162">
    <property type="entry name" value="Retrotrans_gag_dom"/>
</dbReference>
<dbReference type="Proteomes" id="UP000215914">
    <property type="component" value="Unassembled WGS sequence"/>
</dbReference>
<dbReference type="Pfam" id="PF24626">
    <property type="entry name" value="SH3_Tf2-1"/>
    <property type="match status" value="1"/>
</dbReference>
<dbReference type="GO" id="GO:0015074">
    <property type="term" value="P:DNA integration"/>
    <property type="evidence" value="ECO:0007669"/>
    <property type="project" value="UniProtKB-KW"/>
</dbReference>
<sequence length="1322" mass="150820">MVVTRSDGSATGAQPDPIASQLAAIMAKLDSMETDVAVLKTQNQTKGKSGGSYGKSDDGDSSWNQNRNRPYNKIDFPTFSEGDPRGWILKAEKYFRYYNIPAEEQVDVASMHLEGDALDFYSWLSTDQSIEFWEELVQALQKNFGPAEFQNPDEHLCSIRQTGTVQEYRQEFAKRSSRVSNWPEHCLLGVFLNGLKEELKADVRIQKPRTVYKAMSIALEFESKVNHMRPGRSATWTPQSKSSQPDSKPVPHTSNQSNIHSKPPYRISDAEKQSRFLRGECYRCGDKYGPGHRCKTGSLKILEADDELVDQPKPETENTNNTDEEVAEISLHAILGKSHPTTMKIHGMLNSTEVLILVDGGSTHNFISDVLVNELNLPTHLVSPFGVQIGNGDVIRCNKVCRELSVQVNDLKISQDFYPFSIGGADLVLGIQWLATLNTVQANWKDMFMIFEIEGKKYKLQGIATGPQKSSSFQHLAVEPATEPEIPLPLQPIVSQYSIVFTEPHQLPPYRTQTHSITLLPNSTPPNIRPYRYPFSQKTEIEKQVAQLLQAGFIKPSTSPFSSPVLLVKKKDNSWRMCVDYRALNKITVADKYPIPNIDELLDELYGAKVFSKLDLRSGYYQIRVHDQDIPKTAFRTHSGHYEFKVMPFGLTNAPSTFQAVMNDLFRPFLRLIPPFSKGFSPANRFKSAYDRELLALVLAVQKWNHYLLGRHFLIRTDHYTLKFLLEQRITTTEQQRLILKLMPYDFTISHKAGKENRGADALSRRPHSSELLALTVPYCVELAEVKAGLSSDSYTHDLLQQLVTDPSAIPDFSLVNNLLFYKGRLVIPNIPTLKLKLLQEAHDTPMGGHGGFLKTMKRLSTQYFWPHMKQEVRLYVQQCLVCQQQKYQTVAPAGLLQPLPIPTQIWEDLSMDFIVGLPVSNRIDTILVVVDRLSKYAHFIGLSHPFTAKGVASIFCKEVVRLHGFPRSIVSDRDVVFISNFWQELFRLTQTKLQLSTSYHPQTDGQTEVLNRCLEAYLRCFAHEQPTKWSTYLAWAEYSYNTGYHTSAGMTPFRVVYGREPPSLLPYVMGETKNADLEHQLLDRDDMLKLLRSNLQKAQDRMRNQANTKRRDQTYNVGDYVFLKIQPYRQKSLAKRRFEKLSPRFFGPYRVKRIIGPVAYELELPSDARIHPVFHVSMLKPAHGASFSDSCPPLPITKDWEIHLQPADVIAQRWVYEAGQRVLELLISWCNRPVEEATWESYELFTNQFPDFRLEDKAFYGEGSNDTSPLKVYTRRNKGRVKASETGQLNSVFGYWTDPLGQSCEEMEWWGAVNKPTFRSS</sequence>
<dbReference type="Gene3D" id="3.30.70.270">
    <property type="match status" value="1"/>
</dbReference>
<dbReference type="InterPro" id="IPR000477">
    <property type="entry name" value="RT_dom"/>
</dbReference>
<proteinExistence type="predicted"/>
<dbReference type="Pfam" id="PF17921">
    <property type="entry name" value="Integrase_H2C2"/>
    <property type="match status" value="1"/>
</dbReference>
<dbReference type="PANTHER" id="PTHR37984:SF5">
    <property type="entry name" value="PROTEIN NYNRIN-LIKE"/>
    <property type="match status" value="1"/>
</dbReference>
<feature type="region of interest" description="Disordered" evidence="16">
    <location>
        <begin position="38"/>
        <end position="76"/>
    </location>
</feature>
<keyword evidence="19" id="KW-1185">Reference proteome</keyword>
<dbReference type="Gramene" id="mRNA:HanXRQr2_Chr16g0722771">
    <property type="protein sequence ID" value="CDS:HanXRQr2_Chr16g0722771.1"/>
    <property type="gene ID" value="HanXRQr2_Chr16g0722771"/>
</dbReference>
<dbReference type="GO" id="GO:0004519">
    <property type="term" value="F:endonuclease activity"/>
    <property type="evidence" value="ECO:0007669"/>
    <property type="project" value="UniProtKB-KW"/>
</dbReference>
<dbReference type="InterPro" id="IPR056924">
    <property type="entry name" value="SH3_Tf2-1"/>
</dbReference>
<dbReference type="Gene3D" id="2.40.70.10">
    <property type="entry name" value="Acid Proteases"/>
    <property type="match status" value="1"/>
</dbReference>
<reference evidence="18" key="1">
    <citation type="journal article" date="2017" name="Nature">
        <title>The sunflower genome provides insights into oil metabolism, flowering and Asterid evolution.</title>
        <authorList>
            <person name="Badouin H."/>
            <person name="Gouzy J."/>
            <person name="Grassa C.J."/>
            <person name="Murat F."/>
            <person name="Staton S.E."/>
            <person name="Cottret L."/>
            <person name="Lelandais-Briere C."/>
            <person name="Owens G.L."/>
            <person name="Carrere S."/>
            <person name="Mayjonade B."/>
            <person name="Legrand L."/>
            <person name="Gill N."/>
            <person name="Kane N.C."/>
            <person name="Bowers J.E."/>
            <person name="Hubner S."/>
            <person name="Bellec A."/>
            <person name="Berard A."/>
            <person name="Berges H."/>
            <person name="Blanchet N."/>
            <person name="Boniface M.C."/>
            <person name="Brunel D."/>
            <person name="Catrice O."/>
            <person name="Chaidir N."/>
            <person name="Claudel C."/>
            <person name="Donnadieu C."/>
            <person name="Faraut T."/>
            <person name="Fievet G."/>
            <person name="Helmstetter N."/>
            <person name="King M."/>
            <person name="Knapp S.J."/>
            <person name="Lai Z."/>
            <person name="Le Paslier M.C."/>
            <person name="Lippi Y."/>
            <person name="Lorenzon L."/>
            <person name="Mandel J.R."/>
            <person name="Marage G."/>
            <person name="Marchand G."/>
            <person name="Marquand E."/>
            <person name="Bret-Mestries E."/>
            <person name="Morien E."/>
            <person name="Nambeesan S."/>
            <person name="Nguyen T."/>
            <person name="Pegot-Espagnet P."/>
            <person name="Pouilly N."/>
            <person name="Raftis F."/>
            <person name="Sallet E."/>
            <person name="Schiex T."/>
            <person name="Thomas J."/>
            <person name="Vandecasteele C."/>
            <person name="Vares D."/>
            <person name="Vear F."/>
            <person name="Vautrin S."/>
            <person name="Crespi M."/>
            <person name="Mangin B."/>
            <person name="Burke J.M."/>
            <person name="Salse J."/>
            <person name="Munos S."/>
            <person name="Vincourt P."/>
            <person name="Rieseberg L.H."/>
            <person name="Langlade N.B."/>
        </authorList>
    </citation>
    <scope>NUCLEOTIDE SEQUENCE</scope>
    <source>
        <tissue evidence="18">Leaves</tissue>
    </source>
</reference>
<dbReference type="GO" id="GO:0004190">
    <property type="term" value="F:aspartic-type endopeptidase activity"/>
    <property type="evidence" value="ECO:0007669"/>
    <property type="project" value="UniProtKB-KW"/>
</dbReference>
<evidence type="ECO:0000256" key="13">
    <source>
        <dbReference type="ARBA" id="ARBA00022932"/>
    </source>
</evidence>
<dbReference type="Gene3D" id="3.30.420.10">
    <property type="entry name" value="Ribonuclease H-like superfamily/Ribonuclease H"/>
    <property type="match status" value="1"/>
</dbReference>
<evidence type="ECO:0000259" key="17">
    <source>
        <dbReference type="PROSITE" id="PS50994"/>
    </source>
</evidence>
<keyword evidence="3 18" id="KW-0808">Transferase</keyword>
<feature type="compositionally biased region" description="Low complexity" evidence="16">
    <location>
        <begin position="238"/>
        <end position="251"/>
    </location>
</feature>
<evidence type="ECO:0000313" key="19">
    <source>
        <dbReference type="Proteomes" id="UP000215914"/>
    </source>
</evidence>
<feature type="domain" description="Integrase catalytic" evidence="17">
    <location>
        <begin position="897"/>
        <end position="1061"/>
    </location>
</feature>
<evidence type="ECO:0000256" key="1">
    <source>
        <dbReference type="ARBA" id="ARBA00012493"/>
    </source>
</evidence>
<dbReference type="PROSITE" id="PS50994">
    <property type="entry name" value="INTEGRASE"/>
    <property type="match status" value="1"/>
</dbReference>
<dbReference type="InterPro" id="IPR001584">
    <property type="entry name" value="Integrase_cat-core"/>
</dbReference>